<keyword evidence="1" id="KW-0472">Membrane</keyword>
<dbReference type="InterPro" id="IPR036116">
    <property type="entry name" value="FN3_sf"/>
</dbReference>
<keyword evidence="1" id="KW-0812">Transmembrane</keyword>
<organism evidence="3 4">
    <name type="scientific">Eubacterium segne</name>
    <dbReference type="NCBI Taxonomy" id="2763045"/>
    <lineage>
        <taxon>Bacteria</taxon>
        <taxon>Bacillati</taxon>
        <taxon>Bacillota</taxon>
        <taxon>Clostridia</taxon>
        <taxon>Eubacteriales</taxon>
        <taxon>Eubacteriaceae</taxon>
        <taxon>Eubacterium</taxon>
    </lineage>
</organism>
<dbReference type="InterPro" id="IPR044060">
    <property type="entry name" value="Bacterial_rp_domain"/>
</dbReference>
<feature type="transmembrane region" description="Helical" evidence="1">
    <location>
        <begin position="21"/>
        <end position="38"/>
    </location>
</feature>
<dbReference type="Proteomes" id="UP000597877">
    <property type="component" value="Unassembled WGS sequence"/>
</dbReference>
<dbReference type="EMBL" id="JACOOZ010000004">
    <property type="protein sequence ID" value="MBC5667822.1"/>
    <property type="molecule type" value="Genomic_DNA"/>
</dbReference>
<keyword evidence="4" id="KW-1185">Reference proteome</keyword>
<gene>
    <name evidence="3" type="ORF">H8S00_07500</name>
</gene>
<keyword evidence="1" id="KW-1133">Transmembrane helix</keyword>
<dbReference type="Gene3D" id="2.60.40.10">
    <property type="entry name" value="Immunoglobulins"/>
    <property type="match status" value="1"/>
</dbReference>
<dbReference type="Gene3D" id="3.40.50.1820">
    <property type="entry name" value="alpha/beta hydrolase"/>
    <property type="match status" value="1"/>
</dbReference>
<dbReference type="Pfam" id="PF13519">
    <property type="entry name" value="VWA_2"/>
    <property type="match status" value="1"/>
</dbReference>
<evidence type="ECO:0000256" key="1">
    <source>
        <dbReference type="SAM" id="Phobius"/>
    </source>
</evidence>
<dbReference type="InterPro" id="IPR013783">
    <property type="entry name" value="Ig-like_fold"/>
</dbReference>
<accession>A0ABR7F2I7</accession>
<sequence length="1044" mass="116758">MKNIVEEKDLLLSKKKKLKRIIALILSCILTISGINYQEKIEAETSKRYSVLILDGSGSMYGTPMEKQKVAALKFCDSALKAGGENYVAIVEINTESSVIQEFTNDYALLENKIEALEAYGGTNITDALGESNDLLNDADDKAKKNIILCTDGLPESGSYSYSGQYIYGDYENYEYANKCYETAKSITKSKIYTLGFFHHATGKDLLFARRFMKDIQNAGYYDVIYPEELEFAFDDISDDILDGSKEFTYDNGYTERCYYKDSYFNESSYNYNASLATMSLCFAVSAFGAGQVNDYENKSKNARYMLNSIIGVSDNTIETNDWFKTKPTTDSIGVIAGNKSIKVGEENYTLIAVAIRGGGYEKEWASNFTIGSSGQHVGFNTAKNNVIAFLKKYISNQNITGKVKLWITGYSRAGATANLVGGELDNSSTISSSVTYNKEDIYTYCFEPPSGALASDVDGKSVYNNIFNIVNKNDPVPYVAPKKLGFSRYGIDYYLPNEGTTASYSSQKDKMSSIYNTLDNTKSYTIDDFQMKKIKLKTGIFSGEDFTIIQNDSENNMSQGQFLENYIKKISTEFIISRENYVSKYQNGIREICKVMFGCEDGETEKFTESVTNQIKNNWSDFLLEYINPFSTEKDALKIVSGWLNQAVKDSGIKGINSNEIENAGIYLGDLLLAVASSHPNYLTTAICNIDRIGSAHYPELCYSWLASMDENYSDSIENTEITLNSGVYRIIRINCKVDITVKDSDGNIVASIVNESPKKINGSSIVSGKDENGEKYVILPPDENYNISIKAREDGTVNIGINEYSSREGDYSRDINYFDISLKSGKAIDVDVPSISSDELTSGITDGSSVNYEVKTLGKILKASKDLRGKDAMNAYYTVKLTNNNSKAGVVLGGGVYQYGNFAQISATAKYGYKFIGWYCGNKKLSDKKEYRFCVKGNKTVSAKFKKIKVGTSKITKVIAKNKGLKVLWKKVSKVSGYQIKYSLKKSFKKSKTLTLTYKKHSKFIKKLKKNKIYYVKIRTFKKVDGYVLYSNWSKSKKRKTK</sequence>
<dbReference type="SMART" id="SM00327">
    <property type="entry name" value="VWA"/>
    <property type="match status" value="1"/>
</dbReference>
<dbReference type="SUPFAM" id="SSF53300">
    <property type="entry name" value="vWA-like"/>
    <property type="match status" value="1"/>
</dbReference>
<dbReference type="InterPro" id="IPR002035">
    <property type="entry name" value="VWF_A"/>
</dbReference>
<dbReference type="InterPro" id="IPR002921">
    <property type="entry name" value="Fungal_lipase-type"/>
</dbReference>
<name>A0ABR7F2I7_9FIRM</name>
<dbReference type="Gene3D" id="3.40.50.410">
    <property type="entry name" value="von Willebrand factor, type A domain"/>
    <property type="match status" value="1"/>
</dbReference>
<evidence type="ECO:0000259" key="2">
    <source>
        <dbReference type="PROSITE" id="PS50234"/>
    </source>
</evidence>
<protein>
    <submittedName>
        <fullName evidence="3">VWA domain-containing protein</fullName>
    </submittedName>
</protein>
<feature type="domain" description="VWFA" evidence="2">
    <location>
        <begin position="49"/>
        <end position="241"/>
    </location>
</feature>
<evidence type="ECO:0000313" key="3">
    <source>
        <dbReference type="EMBL" id="MBC5667822.1"/>
    </source>
</evidence>
<dbReference type="Pfam" id="PF18998">
    <property type="entry name" value="Flg_new_2"/>
    <property type="match status" value="1"/>
</dbReference>
<dbReference type="SUPFAM" id="SSF49265">
    <property type="entry name" value="Fibronectin type III"/>
    <property type="match status" value="1"/>
</dbReference>
<proteinExistence type="predicted"/>
<evidence type="ECO:0000313" key="4">
    <source>
        <dbReference type="Proteomes" id="UP000597877"/>
    </source>
</evidence>
<reference evidence="3 4" key="1">
    <citation type="submission" date="2020-08" db="EMBL/GenBank/DDBJ databases">
        <title>Genome public.</title>
        <authorList>
            <person name="Liu C."/>
            <person name="Sun Q."/>
        </authorList>
    </citation>
    <scope>NUCLEOTIDE SEQUENCE [LARGE SCALE GENOMIC DNA]</scope>
    <source>
        <strain evidence="3 4">BX4</strain>
    </source>
</reference>
<dbReference type="RefSeq" id="WP_186840344.1">
    <property type="nucleotide sequence ID" value="NZ_JACOOZ010000004.1"/>
</dbReference>
<dbReference type="InterPro" id="IPR036465">
    <property type="entry name" value="vWFA_dom_sf"/>
</dbReference>
<dbReference type="SUPFAM" id="SSF53474">
    <property type="entry name" value="alpha/beta-Hydrolases"/>
    <property type="match status" value="1"/>
</dbReference>
<comment type="caution">
    <text evidence="3">The sequence shown here is derived from an EMBL/GenBank/DDBJ whole genome shotgun (WGS) entry which is preliminary data.</text>
</comment>
<dbReference type="InterPro" id="IPR029058">
    <property type="entry name" value="AB_hydrolase_fold"/>
</dbReference>
<dbReference type="PROSITE" id="PS50234">
    <property type="entry name" value="VWFA"/>
    <property type="match status" value="1"/>
</dbReference>
<dbReference type="CDD" id="cd00198">
    <property type="entry name" value="vWFA"/>
    <property type="match status" value="1"/>
</dbReference>
<dbReference type="Pfam" id="PF01764">
    <property type="entry name" value="Lipase_3"/>
    <property type="match status" value="1"/>
</dbReference>